<evidence type="ECO:0000256" key="8">
    <source>
        <dbReference type="RuleBase" id="RU000648"/>
    </source>
</evidence>
<dbReference type="InterPro" id="IPR001393">
    <property type="entry name" value="Calsequestrin"/>
</dbReference>
<comment type="function">
    <text evidence="8">Calsequestrin is a high-capacity, moderate affinity, calcium-binding protein and thus acts as an internal calcium store in muscle.</text>
</comment>
<keyword evidence="7" id="KW-0325">Glycoprotein</keyword>
<name>A0A673LJ07_9TELE</name>
<evidence type="ECO:0000256" key="9">
    <source>
        <dbReference type="SAM" id="SignalP"/>
    </source>
</evidence>
<dbReference type="GO" id="GO:0030018">
    <property type="term" value="C:Z disc"/>
    <property type="evidence" value="ECO:0007669"/>
    <property type="project" value="TreeGrafter"/>
</dbReference>
<dbReference type="FunFam" id="3.40.30.10:FF:000047">
    <property type="entry name" value="Calsequestrin"/>
    <property type="match status" value="1"/>
</dbReference>
<evidence type="ECO:0000256" key="3">
    <source>
        <dbReference type="ARBA" id="ARBA00022729"/>
    </source>
</evidence>
<dbReference type="CDD" id="cd03065">
    <property type="entry name" value="PDI_b_Calsequestrin_N"/>
    <property type="match status" value="1"/>
</dbReference>
<comment type="subcellular location">
    <subcellularLocation>
        <location evidence="1">Sarcoplasmic reticulum lumen</location>
    </subcellularLocation>
</comment>
<dbReference type="GO" id="GO:0014809">
    <property type="term" value="P:regulation of skeletal muscle contraction by regulation of release of sequestered calcium ion"/>
    <property type="evidence" value="ECO:0007669"/>
    <property type="project" value="TreeGrafter"/>
</dbReference>
<keyword evidence="6" id="KW-0514">Muscle protein</keyword>
<evidence type="ECO:0000313" key="10">
    <source>
        <dbReference type="Ensembl" id="ENSSRHP00000079126.1"/>
    </source>
</evidence>
<evidence type="ECO:0000256" key="2">
    <source>
        <dbReference type="ARBA" id="ARBA00010987"/>
    </source>
</evidence>
<dbReference type="Ensembl" id="ENSSRHT00000081273.1">
    <property type="protein sequence ID" value="ENSSRHP00000079126.1"/>
    <property type="gene ID" value="ENSSRHG00000038881.1"/>
</dbReference>
<dbReference type="GO" id="GO:0005509">
    <property type="term" value="F:calcium ion binding"/>
    <property type="evidence" value="ECO:0007669"/>
    <property type="project" value="InterPro"/>
</dbReference>
<keyword evidence="5" id="KW-0703">Sarcoplasmic reticulum</keyword>
<evidence type="ECO:0000256" key="4">
    <source>
        <dbReference type="ARBA" id="ARBA00022837"/>
    </source>
</evidence>
<organism evidence="10 11">
    <name type="scientific">Sinocyclocheilus rhinocerous</name>
    <dbReference type="NCBI Taxonomy" id="307959"/>
    <lineage>
        <taxon>Eukaryota</taxon>
        <taxon>Metazoa</taxon>
        <taxon>Chordata</taxon>
        <taxon>Craniata</taxon>
        <taxon>Vertebrata</taxon>
        <taxon>Euteleostomi</taxon>
        <taxon>Actinopterygii</taxon>
        <taxon>Neopterygii</taxon>
        <taxon>Teleostei</taxon>
        <taxon>Ostariophysi</taxon>
        <taxon>Cypriniformes</taxon>
        <taxon>Cyprinidae</taxon>
        <taxon>Cyprininae</taxon>
        <taxon>Sinocyclocheilus</taxon>
    </lineage>
</organism>
<dbReference type="Pfam" id="PF01216">
    <property type="entry name" value="Calsequestrin"/>
    <property type="match status" value="1"/>
</dbReference>
<keyword evidence="11" id="KW-1185">Reference proteome</keyword>
<dbReference type="InterPro" id="IPR041858">
    <property type="entry name" value="Calsequestrin_middle_dom"/>
</dbReference>
<dbReference type="FunFam" id="3.40.30.10:FF:000031">
    <property type="entry name" value="Calsequestrin"/>
    <property type="match status" value="1"/>
</dbReference>
<dbReference type="CDD" id="cd03074">
    <property type="entry name" value="PDI_b'_Calsequestrin_C"/>
    <property type="match status" value="1"/>
</dbReference>
<comment type="similarity">
    <text evidence="2 8">Belongs to the calsequestrin family.</text>
</comment>
<feature type="chain" id="PRO_5025544184" description="Calsequestrin" evidence="9">
    <location>
        <begin position="19"/>
        <end position="388"/>
    </location>
</feature>
<dbReference type="InterPro" id="IPR041859">
    <property type="entry name" value="Calsequestrin_N"/>
</dbReference>
<gene>
    <name evidence="10" type="primary">casq1a</name>
</gene>
<dbReference type="CDD" id="cd03066">
    <property type="entry name" value="PDI_b_Calsequestrin_middle"/>
    <property type="match status" value="1"/>
</dbReference>
<evidence type="ECO:0000256" key="5">
    <source>
        <dbReference type="ARBA" id="ARBA00022951"/>
    </source>
</evidence>
<dbReference type="PANTHER" id="PTHR10033">
    <property type="entry name" value="CALSEQUESTRIN"/>
    <property type="match status" value="1"/>
</dbReference>
<protein>
    <recommendedName>
        <fullName evidence="8">Calsequestrin</fullName>
    </recommendedName>
</protein>
<reference evidence="10" key="2">
    <citation type="submission" date="2025-09" db="UniProtKB">
        <authorList>
            <consortium name="Ensembl"/>
        </authorList>
    </citation>
    <scope>IDENTIFICATION</scope>
</reference>
<dbReference type="SUPFAM" id="SSF52833">
    <property type="entry name" value="Thioredoxin-like"/>
    <property type="match status" value="3"/>
</dbReference>
<sequence length="388" mass="44987">SVLVFLGLLLTFGQLSWGQKGMDIPEYDGKDRVHDLNAKNYKSVMKKYDVMVVYYHEHVGSSKVAQKQFQIEELLAAQVLEDLDDEDIGIGLLDEKTDKAVAKKLGLVEADSIYIFIEDEVIEYDGELAADTLVEFLYDVIEDPVEIIDNVRELKGFHNIEEDIKLVGFFKSQKSEHYQEYEDAAEEFHPHIKFFATFSPKVAKSLDLKLNEVDFYEPFMDEPVVIPGKPYSEKELVAFIEDNDRPTLRKMQPHNMYEIWEDALDGEHIIAFAEEGDPDGFEFLEIVKEVAEDNTDNPNLSIVWIDPDDFPLLVPYWEKIFDIDLSSPQIGVVEVDDADSIWFDMDDDDDMPTVDELEDWLEDVMQCKQDEELDYLSVKKQNFKQWIF</sequence>
<dbReference type="Proteomes" id="UP000472270">
    <property type="component" value="Unassembled WGS sequence"/>
</dbReference>
<reference evidence="10" key="1">
    <citation type="submission" date="2025-08" db="UniProtKB">
        <authorList>
            <consortium name="Ensembl"/>
        </authorList>
    </citation>
    <scope>IDENTIFICATION</scope>
</reference>
<dbReference type="AlphaFoldDB" id="A0A673LJ07"/>
<dbReference type="InterPro" id="IPR036249">
    <property type="entry name" value="Thioredoxin-like_sf"/>
</dbReference>
<keyword evidence="4 8" id="KW-0106">Calcium</keyword>
<keyword evidence="3 9" id="KW-0732">Signal</keyword>
<evidence type="ECO:0000313" key="11">
    <source>
        <dbReference type="Proteomes" id="UP000472270"/>
    </source>
</evidence>
<dbReference type="GO" id="GO:0033018">
    <property type="term" value="C:sarcoplasmic reticulum lumen"/>
    <property type="evidence" value="ECO:0007669"/>
    <property type="project" value="UniProtKB-SubCell"/>
</dbReference>
<dbReference type="PANTHER" id="PTHR10033:SF14">
    <property type="entry name" value="CALSEQUESTRIN-1"/>
    <property type="match status" value="1"/>
</dbReference>
<dbReference type="InterPro" id="IPR041860">
    <property type="entry name" value="Calsequestrin_C"/>
</dbReference>
<accession>A0A673LJ07</accession>
<evidence type="ECO:0000256" key="6">
    <source>
        <dbReference type="ARBA" id="ARBA00023179"/>
    </source>
</evidence>
<dbReference type="PRINTS" id="PR00312">
    <property type="entry name" value="CALSEQUESTRN"/>
</dbReference>
<dbReference type="Gene3D" id="3.40.30.10">
    <property type="entry name" value="Glutaredoxin"/>
    <property type="match status" value="3"/>
</dbReference>
<evidence type="ECO:0000256" key="7">
    <source>
        <dbReference type="ARBA" id="ARBA00023180"/>
    </source>
</evidence>
<evidence type="ECO:0000256" key="1">
    <source>
        <dbReference type="ARBA" id="ARBA00004564"/>
    </source>
</evidence>
<feature type="signal peptide" evidence="9">
    <location>
        <begin position="1"/>
        <end position="18"/>
    </location>
</feature>
<dbReference type="FunFam" id="3.40.30.10:FF:000033">
    <property type="entry name" value="Calsequestrin"/>
    <property type="match status" value="1"/>
</dbReference>
<proteinExistence type="inferred from homology"/>